<organism evidence="1 2">
    <name type="scientific">Paenibacillus odorifer</name>
    <dbReference type="NCBI Taxonomy" id="189426"/>
    <lineage>
        <taxon>Bacteria</taxon>
        <taxon>Bacillati</taxon>
        <taxon>Bacillota</taxon>
        <taxon>Bacilli</taxon>
        <taxon>Bacillales</taxon>
        <taxon>Paenibacillaceae</taxon>
        <taxon>Paenibacillus</taxon>
    </lineage>
</organism>
<dbReference type="Proteomes" id="UP000187425">
    <property type="component" value="Unassembled WGS sequence"/>
</dbReference>
<evidence type="ECO:0000313" key="2">
    <source>
        <dbReference type="Proteomes" id="UP000187425"/>
    </source>
</evidence>
<name>A0A1R0ZQF4_9BACL</name>
<dbReference type="EMBL" id="MPTW01000001">
    <property type="protein sequence ID" value="OME74808.1"/>
    <property type="molecule type" value="Genomic_DNA"/>
</dbReference>
<gene>
    <name evidence="1" type="ORF">BSK65_03845</name>
</gene>
<proteinExistence type="predicted"/>
<dbReference type="AlphaFoldDB" id="A0A1R0ZQF4"/>
<reference evidence="1 2" key="1">
    <citation type="submission" date="2016-11" db="EMBL/GenBank/DDBJ databases">
        <title>Paenibacillus species isolates.</title>
        <authorList>
            <person name="Beno S.M."/>
        </authorList>
    </citation>
    <scope>NUCLEOTIDE SEQUENCE [LARGE SCALE GENOMIC DNA]</scope>
    <source>
        <strain evidence="1 2">FSL H7-0443</strain>
    </source>
</reference>
<protein>
    <submittedName>
        <fullName evidence="1">Uncharacterized protein</fullName>
    </submittedName>
</protein>
<comment type="caution">
    <text evidence="1">The sequence shown here is derived from an EMBL/GenBank/DDBJ whole genome shotgun (WGS) entry which is preliminary data.</text>
</comment>
<accession>A0A1R0ZQF4</accession>
<sequence>MPFFLFCGEWSGFLLGFFHGIVWREKMCNASEPCGNTTAGAIAAFRRIKQEIDCIPLREGGLFFCAEVRSGALSRYIDDLKTRQCFIKSTIDSSRDERLRLI</sequence>
<evidence type="ECO:0000313" key="1">
    <source>
        <dbReference type="EMBL" id="OME74808.1"/>
    </source>
</evidence>